<evidence type="ECO:0000256" key="6">
    <source>
        <dbReference type="SAM" id="Phobius"/>
    </source>
</evidence>
<dbReference type="InterPro" id="IPR000620">
    <property type="entry name" value="EamA_dom"/>
</dbReference>
<dbReference type="STRING" id="696762.PFRI_35780"/>
<feature type="domain" description="EamA" evidence="7">
    <location>
        <begin position="10"/>
        <end position="142"/>
    </location>
</feature>
<evidence type="ECO:0000313" key="8">
    <source>
        <dbReference type="EMBL" id="OJI92203.1"/>
    </source>
</evidence>
<keyword evidence="3 6" id="KW-0812">Transmembrane</keyword>
<feature type="transmembrane region" description="Helical" evidence="6">
    <location>
        <begin position="243"/>
        <end position="265"/>
    </location>
</feature>
<reference evidence="8 9" key="1">
    <citation type="submission" date="2016-10" db="EMBL/GenBank/DDBJ databases">
        <title>Genome sequence of Planktotalea frisia SH6-1.</title>
        <authorList>
            <person name="Poehlein A."/>
            <person name="Bakenhus I."/>
            <person name="Voget S."/>
            <person name="Brinkhoff T."/>
            <person name="Simon M."/>
        </authorList>
    </citation>
    <scope>NUCLEOTIDE SEQUENCE [LARGE SCALE GENOMIC DNA]</scope>
    <source>
        <strain evidence="8 9">SH6-1</strain>
    </source>
</reference>
<feature type="transmembrane region" description="Helical" evidence="6">
    <location>
        <begin position="126"/>
        <end position="146"/>
    </location>
</feature>
<dbReference type="PANTHER" id="PTHR22911:SF6">
    <property type="entry name" value="SOLUTE CARRIER FAMILY 35 MEMBER G1"/>
    <property type="match status" value="1"/>
</dbReference>
<dbReference type="Proteomes" id="UP000184514">
    <property type="component" value="Unassembled WGS sequence"/>
</dbReference>
<dbReference type="AlphaFoldDB" id="A0A1L9NSP3"/>
<sequence>MSARKDFIAGIGLRLLATFLMTAMSAAVRVTAETVPLGQLIFWRSFLALIPICLYMIWRREFPSALRTKHPRLHVTRSLLGVFAMAMFFTALAYLPLANAQALGYLAPILVLPLAAVLLKEKLTAIIFGAVFLGFCGVIFLLWDAFTLPSEGALIGVAAGLVFAFTMAFVRVHTKTMTLTESSASIAFYLALVGSVVGLGTIVLGWIELSNTMFGWLALAGFLGGIGHIVANEATARAPVSTLAPFDFAGLIWALGFDVILFSIVPGPMGLIGVFAITFAALMVTFLGPKAPKHVEN</sequence>
<feature type="transmembrane region" description="Helical" evidence="6">
    <location>
        <begin position="79"/>
        <end position="96"/>
    </location>
</feature>
<dbReference type="RefSeq" id="WP_072632070.1">
    <property type="nucleotide sequence ID" value="NZ_JABBAN010000178.1"/>
</dbReference>
<dbReference type="SUPFAM" id="SSF103481">
    <property type="entry name" value="Multidrug resistance efflux transporter EmrE"/>
    <property type="match status" value="1"/>
</dbReference>
<evidence type="ECO:0000259" key="7">
    <source>
        <dbReference type="Pfam" id="PF00892"/>
    </source>
</evidence>
<feature type="transmembrane region" description="Helical" evidence="6">
    <location>
        <begin position="102"/>
        <end position="119"/>
    </location>
</feature>
<feature type="transmembrane region" description="Helical" evidence="6">
    <location>
        <begin position="152"/>
        <end position="174"/>
    </location>
</feature>
<evidence type="ECO:0000313" key="9">
    <source>
        <dbReference type="Proteomes" id="UP000184514"/>
    </source>
</evidence>
<proteinExistence type="inferred from homology"/>
<keyword evidence="4 6" id="KW-1133">Transmembrane helix</keyword>
<comment type="caution">
    <text evidence="8">The sequence shown here is derived from an EMBL/GenBank/DDBJ whole genome shotgun (WGS) entry which is preliminary data.</text>
</comment>
<evidence type="ECO:0000256" key="1">
    <source>
        <dbReference type="ARBA" id="ARBA00004141"/>
    </source>
</evidence>
<feature type="transmembrane region" description="Helical" evidence="6">
    <location>
        <begin position="42"/>
        <end position="58"/>
    </location>
</feature>
<dbReference type="EMBL" id="MLCB01000194">
    <property type="protein sequence ID" value="OJI92203.1"/>
    <property type="molecule type" value="Genomic_DNA"/>
</dbReference>
<dbReference type="PANTHER" id="PTHR22911">
    <property type="entry name" value="ACYL-MALONYL CONDENSING ENZYME-RELATED"/>
    <property type="match status" value="1"/>
</dbReference>
<protein>
    <submittedName>
        <fullName evidence="8">EamA-like transporter family protein</fullName>
    </submittedName>
</protein>
<evidence type="ECO:0000256" key="5">
    <source>
        <dbReference type="ARBA" id="ARBA00023136"/>
    </source>
</evidence>
<dbReference type="Pfam" id="PF00892">
    <property type="entry name" value="EamA"/>
    <property type="match status" value="1"/>
</dbReference>
<dbReference type="OrthoDB" id="8478503at2"/>
<name>A0A1L9NSP3_9RHOB</name>
<keyword evidence="5 6" id="KW-0472">Membrane</keyword>
<evidence type="ECO:0000256" key="3">
    <source>
        <dbReference type="ARBA" id="ARBA00022692"/>
    </source>
</evidence>
<feature type="transmembrane region" description="Helical" evidence="6">
    <location>
        <begin position="186"/>
        <end position="207"/>
    </location>
</feature>
<evidence type="ECO:0000256" key="4">
    <source>
        <dbReference type="ARBA" id="ARBA00022989"/>
    </source>
</evidence>
<gene>
    <name evidence="8" type="ORF">PFRI_35780</name>
</gene>
<dbReference type="GO" id="GO:0016020">
    <property type="term" value="C:membrane"/>
    <property type="evidence" value="ECO:0007669"/>
    <property type="project" value="UniProtKB-SubCell"/>
</dbReference>
<evidence type="ECO:0000256" key="2">
    <source>
        <dbReference type="ARBA" id="ARBA00009853"/>
    </source>
</evidence>
<comment type="subcellular location">
    <subcellularLocation>
        <location evidence="1">Membrane</location>
        <topology evidence="1">Multi-pass membrane protein</topology>
    </subcellularLocation>
</comment>
<dbReference type="InterPro" id="IPR037185">
    <property type="entry name" value="EmrE-like"/>
</dbReference>
<keyword evidence="9" id="KW-1185">Reference proteome</keyword>
<accession>A0A1L9NSP3</accession>
<organism evidence="8 9">
    <name type="scientific">Planktotalea frisia</name>
    <dbReference type="NCBI Taxonomy" id="696762"/>
    <lineage>
        <taxon>Bacteria</taxon>
        <taxon>Pseudomonadati</taxon>
        <taxon>Pseudomonadota</taxon>
        <taxon>Alphaproteobacteria</taxon>
        <taxon>Rhodobacterales</taxon>
        <taxon>Paracoccaceae</taxon>
        <taxon>Planktotalea</taxon>
    </lineage>
</organism>
<feature type="transmembrane region" description="Helical" evidence="6">
    <location>
        <begin position="271"/>
        <end position="288"/>
    </location>
</feature>
<comment type="similarity">
    <text evidence="2">Belongs to the drug/metabolite transporter (DMT) superfamily. 10 TMS drug/metabolite exporter (DME) (TC 2.A.7.3) family.</text>
</comment>
<feature type="transmembrane region" description="Helical" evidence="6">
    <location>
        <begin position="213"/>
        <end position="231"/>
    </location>
</feature>